<evidence type="ECO:0000256" key="4">
    <source>
        <dbReference type="ARBA" id="ARBA00011073"/>
    </source>
</evidence>
<feature type="compositionally biased region" description="Basic and acidic residues" evidence="28">
    <location>
        <begin position="166"/>
        <end position="178"/>
    </location>
</feature>
<dbReference type="PROSITE" id="PS00138">
    <property type="entry name" value="SUBTILASE_SER"/>
    <property type="match status" value="1"/>
</dbReference>
<evidence type="ECO:0000256" key="15">
    <source>
        <dbReference type="ARBA" id="ARBA00022989"/>
    </source>
</evidence>
<proteinExistence type="inferred from homology"/>
<dbReference type="EC" id="3.4.21.112" evidence="24"/>
<dbReference type="PANTHER" id="PTHR43806:SF7">
    <property type="entry name" value="MEMBRANE-BOUND TRANSCRIPTION FACTOR SITE-1 PROTEASE"/>
    <property type="match status" value="1"/>
</dbReference>
<dbReference type="Pfam" id="PF00082">
    <property type="entry name" value="Peptidase_S8"/>
    <property type="match status" value="1"/>
</dbReference>
<feature type="region of interest" description="Disordered" evidence="28">
    <location>
        <begin position="162"/>
        <end position="192"/>
    </location>
</feature>
<evidence type="ECO:0000256" key="13">
    <source>
        <dbReference type="ARBA" id="ARBA00022825"/>
    </source>
</evidence>
<evidence type="ECO:0000256" key="7">
    <source>
        <dbReference type="ARBA" id="ARBA00022670"/>
    </source>
</evidence>
<feature type="transmembrane region" description="Helical" evidence="29">
    <location>
        <begin position="1041"/>
        <end position="1062"/>
    </location>
</feature>
<dbReference type="GO" id="GO:0005789">
    <property type="term" value="C:endoplasmic reticulum membrane"/>
    <property type="evidence" value="ECO:0007669"/>
    <property type="project" value="UniProtKB-SubCell"/>
</dbReference>
<organism evidence="35 36">
    <name type="scientific">Owenia fusiformis</name>
    <name type="common">Polychaete worm</name>
    <dbReference type="NCBI Taxonomy" id="6347"/>
    <lineage>
        <taxon>Eukaryota</taxon>
        <taxon>Metazoa</taxon>
        <taxon>Spiralia</taxon>
        <taxon>Lophotrochozoa</taxon>
        <taxon>Annelida</taxon>
        <taxon>Polychaeta</taxon>
        <taxon>Sedentaria</taxon>
        <taxon>Canalipalpata</taxon>
        <taxon>Sabellida</taxon>
        <taxon>Oweniida</taxon>
        <taxon>Oweniidae</taxon>
        <taxon>Owenia</taxon>
    </lineage>
</organism>
<dbReference type="InterPro" id="IPR034185">
    <property type="entry name" value="Site-1_peptidase_cat_dom"/>
</dbReference>
<evidence type="ECO:0000256" key="12">
    <source>
        <dbReference type="ARBA" id="ARBA00022824"/>
    </source>
</evidence>
<dbReference type="InterPro" id="IPR022398">
    <property type="entry name" value="Peptidase_S8_His-AS"/>
</dbReference>
<accession>A0A8J1UTE1</accession>
<evidence type="ECO:0000256" key="24">
    <source>
        <dbReference type="ARBA" id="ARBA00066596"/>
    </source>
</evidence>
<keyword evidence="18 29" id="KW-0472">Membrane</keyword>
<dbReference type="PROSITE" id="PS51892">
    <property type="entry name" value="SUBTILASE"/>
    <property type="match status" value="1"/>
</dbReference>
<evidence type="ECO:0000256" key="26">
    <source>
        <dbReference type="ARBA" id="ARBA00081324"/>
    </source>
</evidence>
<feature type="active site" description="Charge relay system" evidence="27">
    <location>
        <position position="261"/>
    </location>
</feature>
<evidence type="ECO:0000256" key="30">
    <source>
        <dbReference type="SAM" id="SignalP"/>
    </source>
</evidence>
<keyword evidence="19" id="KW-0865">Zymogen</keyword>
<evidence type="ECO:0000256" key="5">
    <source>
        <dbReference type="ARBA" id="ARBA00022548"/>
    </source>
</evidence>
<dbReference type="PRINTS" id="PR00723">
    <property type="entry name" value="SUBTILISIN"/>
</dbReference>
<evidence type="ECO:0000259" key="34">
    <source>
        <dbReference type="Pfam" id="PF23094"/>
    </source>
</evidence>
<dbReference type="EMBL" id="CAIIXF020000003">
    <property type="protein sequence ID" value="CAH1779780.1"/>
    <property type="molecule type" value="Genomic_DNA"/>
</dbReference>
<evidence type="ECO:0000259" key="33">
    <source>
        <dbReference type="Pfam" id="PF23090"/>
    </source>
</evidence>
<comment type="catalytic activity">
    <reaction evidence="23">
        <text>Processes precursors containing basic and hydrophobic/aliphatic residues at P4 and P2, respectively, with a relatively relaxed acceptance of amino acids at P1 and P3.</text>
        <dbReference type="EC" id="3.4.21.112"/>
    </reaction>
</comment>
<evidence type="ECO:0000256" key="11">
    <source>
        <dbReference type="ARBA" id="ARBA00022813"/>
    </source>
</evidence>
<dbReference type="GO" id="GO:0004252">
    <property type="term" value="F:serine-type endopeptidase activity"/>
    <property type="evidence" value="ECO:0007669"/>
    <property type="project" value="UniProtKB-UniRule"/>
</dbReference>
<dbReference type="GO" id="GO:0006508">
    <property type="term" value="P:proteolysis"/>
    <property type="evidence" value="ECO:0007669"/>
    <property type="project" value="UniProtKB-KW"/>
</dbReference>
<keyword evidence="15 29" id="KW-1133">Transmembrane helix</keyword>
<dbReference type="FunFam" id="3.40.50.200:FF:000008">
    <property type="entry name" value="Membrane-bound transcription factor site-1 protease preproprotein"/>
    <property type="match status" value="1"/>
</dbReference>
<dbReference type="GO" id="GO:0008203">
    <property type="term" value="P:cholesterol metabolic process"/>
    <property type="evidence" value="ECO:0007669"/>
    <property type="project" value="UniProtKB-KW"/>
</dbReference>
<evidence type="ECO:0000256" key="22">
    <source>
        <dbReference type="ARBA" id="ARBA00023221"/>
    </source>
</evidence>
<evidence type="ECO:0000256" key="18">
    <source>
        <dbReference type="ARBA" id="ARBA00023136"/>
    </source>
</evidence>
<dbReference type="InterPro" id="IPR036852">
    <property type="entry name" value="Peptidase_S8/S53_dom_sf"/>
</dbReference>
<comment type="similarity">
    <text evidence="4 27">Belongs to the peptidase S8 family.</text>
</comment>
<dbReference type="InterPro" id="IPR000209">
    <property type="entry name" value="Peptidase_S8/S53_dom"/>
</dbReference>
<comment type="subcellular location">
    <subcellularLocation>
        <location evidence="2">Endoplasmic reticulum membrane</location>
        <topology evidence="2">Single-pass type I membrane protein</topology>
    </subcellularLocation>
    <subcellularLocation>
        <location evidence="3">Golgi apparatus membrane</location>
        <topology evidence="3">Single-pass membrane protein</topology>
    </subcellularLocation>
</comment>
<dbReference type="Pfam" id="PF23094">
    <property type="entry name" value="MBTPS1_3rd"/>
    <property type="match status" value="1"/>
</dbReference>
<evidence type="ECO:0000256" key="21">
    <source>
        <dbReference type="ARBA" id="ARBA00023180"/>
    </source>
</evidence>
<name>A0A8J1UTE1_OWEFU</name>
<evidence type="ECO:0000256" key="29">
    <source>
        <dbReference type="SAM" id="Phobius"/>
    </source>
</evidence>
<dbReference type="Pfam" id="PF23001">
    <property type="entry name" value="MBTP1_N"/>
    <property type="match status" value="1"/>
</dbReference>
<feature type="domain" description="Membrane-bound transcription factor site-1 protease-like N-terminal" evidence="32">
    <location>
        <begin position="70"/>
        <end position="149"/>
    </location>
</feature>
<evidence type="ECO:0000256" key="23">
    <source>
        <dbReference type="ARBA" id="ARBA00050826"/>
    </source>
</evidence>
<reference evidence="35" key="1">
    <citation type="submission" date="2022-03" db="EMBL/GenBank/DDBJ databases">
        <authorList>
            <person name="Martin C."/>
        </authorList>
    </citation>
    <scope>NUCLEOTIDE SEQUENCE</scope>
</reference>
<keyword evidence="8 29" id="KW-0812">Transmembrane</keyword>
<evidence type="ECO:0000256" key="3">
    <source>
        <dbReference type="ARBA" id="ARBA00004194"/>
    </source>
</evidence>
<dbReference type="PROSITE" id="PS00137">
    <property type="entry name" value="SUBTILASE_HIS"/>
    <property type="match status" value="1"/>
</dbReference>
<evidence type="ECO:0000313" key="35">
    <source>
        <dbReference type="EMBL" id="CAH1779780.1"/>
    </source>
</evidence>
<evidence type="ECO:0000256" key="2">
    <source>
        <dbReference type="ARBA" id="ARBA00004115"/>
    </source>
</evidence>
<keyword evidence="9 30" id="KW-0732">Signal</keyword>
<keyword evidence="21" id="KW-0325">Glycoprotein</keyword>
<keyword evidence="36" id="KW-1185">Reference proteome</keyword>
<feature type="domain" description="Peptidase S8/S53" evidence="31">
    <location>
        <begin position="252"/>
        <end position="510"/>
    </location>
</feature>
<dbReference type="InterPro" id="IPR055143">
    <property type="entry name" value="MBTP1_N"/>
</dbReference>
<evidence type="ECO:0000256" key="16">
    <source>
        <dbReference type="ARBA" id="ARBA00023034"/>
    </source>
</evidence>
<dbReference type="PANTHER" id="PTHR43806">
    <property type="entry name" value="PEPTIDASE S8"/>
    <property type="match status" value="1"/>
</dbReference>
<dbReference type="AlphaFoldDB" id="A0A8J1UTE1"/>
<feature type="active site" description="Charge relay system" evidence="27">
    <location>
        <position position="459"/>
    </location>
</feature>
<keyword evidence="13 27" id="KW-0720">Serine protease</keyword>
<feature type="active site" description="Charge relay system" evidence="27">
    <location>
        <position position="294"/>
    </location>
</feature>
<keyword evidence="20" id="KW-1207">Sterol metabolism</keyword>
<dbReference type="Pfam" id="PF23090">
    <property type="entry name" value="MBTPS1_4th"/>
    <property type="match status" value="1"/>
</dbReference>
<dbReference type="SUPFAM" id="SSF52743">
    <property type="entry name" value="Subtilisin-like"/>
    <property type="match status" value="1"/>
</dbReference>
<evidence type="ECO:0000259" key="31">
    <source>
        <dbReference type="Pfam" id="PF00082"/>
    </source>
</evidence>
<evidence type="ECO:0000256" key="25">
    <source>
        <dbReference type="ARBA" id="ARBA00067283"/>
    </source>
</evidence>
<evidence type="ECO:0000256" key="10">
    <source>
        <dbReference type="ARBA" id="ARBA00022801"/>
    </source>
</evidence>
<dbReference type="InterPro" id="IPR050131">
    <property type="entry name" value="Peptidase_S8_subtilisin-like"/>
</dbReference>
<evidence type="ECO:0000256" key="14">
    <source>
        <dbReference type="ARBA" id="ARBA00022837"/>
    </source>
</evidence>
<evidence type="ECO:0000313" key="36">
    <source>
        <dbReference type="Proteomes" id="UP000749559"/>
    </source>
</evidence>
<comment type="cofactor">
    <cofactor evidence="1">
        <name>Ca(2+)</name>
        <dbReference type="ChEBI" id="CHEBI:29108"/>
    </cofactor>
</comment>
<evidence type="ECO:0000256" key="27">
    <source>
        <dbReference type="PROSITE-ProRule" id="PRU01240"/>
    </source>
</evidence>
<evidence type="ECO:0000259" key="32">
    <source>
        <dbReference type="Pfam" id="PF23001"/>
    </source>
</evidence>
<keyword evidence="11" id="KW-0068">Autocatalytic cleavage</keyword>
<dbReference type="Gene3D" id="3.40.50.200">
    <property type="entry name" value="Peptidase S8/S53 domain"/>
    <property type="match status" value="1"/>
</dbReference>
<evidence type="ECO:0000256" key="1">
    <source>
        <dbReference type="ARBA" id="ARBA00001913"/>
    </source>
</evidence>
<dbReference type="InterPro" id="IPR057032">
    <property type="entry name" value="MBTPS1_4th"/>
</dbReference>
<feature type="domain" description="MBTPS1 third" evidence="34">
    <location>
        <begin position="531"/>
        <end position="660"/>
    </location>
</feature>
<feature type="signal peptide" evidence="30">
    <location>
        <begin position="1"/>
        <end position="38"/>
    </location>
</feature>
<evidence type="ECO:0000256" key="9">
    <source>
        <dbReference type="ARBA" id="ARBA00022729"/>
    </source>
</evidence>
<evidence type="ECO:0000256" key="8">
    <source>
        <dbReference type="ARBA" id="ARBA00022692"/>
    </source>
</evidence>
<gene>
    <name evidence="35" type="ORF">OFUS_LOCUS6554</name>
</gene>
<dbReference type="InterPro" id="IPR015500">
    <property type="entry name" value="Peptidase_S8_subtilisin-rel"/>
</dbReference>
<keyword evidence="12" id="KW-0256">Endoplasmic reticulum</keyword>
<dbReference type="OrthoDB" id="1740355at2759"/>
<sequence>MDITRNIARFSWSSCIMNKKTWIVILLFVHILLCDCNASQPKIKVNSRQSCMNGTNTGQQRVQVEFSSQIVENEFIVAFKGYYSNSARAGFISAALREAGVTSWHLLPRHNPATDYPSDFELIKIGSHIADGIDALENHFNIRQVTPQKLVTRTLKYINETDEDRAEGNEVDKEDLQSHKGPPCNESDKADPCWTQKYHSSRPRTHRGPSSLAGAFWFSEVRHKNRKLLRAIPRQITTALQAEVLWGMGYTGAGIKVAIFDTGLSVDHPHFKSGRVKDRTNWTNEKTLDDGLGHGTFVAGVISSHRECMGFAPDADLYIFRVFTNNQVSYTSWFLDAFNYAILKKINVLNLSIGGPDFMDHPFVDKVWELTANKVIMVSAIGNDGPLYGTLNNPADQMDVIGVGGINFEHQIARFSSRGMTTWELPGGYGRVKPDIVTYGSAVRGSAIKGGCRSLSGTSVASPVVAGAVSLLASAVINRANVINPASMKQALMASARRLPGVNMFEQGHGRLDLVKAYQILRSYKPQASLSPSYIDLTECPYMWPYCSQPIYYGMIPAIVNITILNGMGVTGKIVDKPLWQPFTPQYGNHIEIAFSYSNTLWPWSGYLAVAISVSKSAASWEGIAQGQVTLTIESPAEDGEDTPRTSIVKLPVKVKVIPTPPRGKRVLWDQYHNLRYPPGYFPRDNLRMKNDPLDWNGDHIHTNFKDMYQHLRTSGYFVEVLGSPFTCFDAKQYGTLLVVDSEEEFFPEEIVKLKRDIANGLSVVVFADWYNVSVMRKVKFYDENTRQWWMPDTGGANIPALNDLLAPLGMAFSDQVYEGDFTFGDHEMYYASGTSIARFPTDGLLITESLKNQGYEVMKGESVTVDSVPILGLHEPGKGSGRVVLYGDSNCLDNSHLQKECFWLLDALLEYSSHGNVPPIFTERKSSLTFTSTELPERMEGNHLYRYSKVLESHLGTPQSRPLPACPHLSFSQPSPLNISAPTNLYKHNKLLSIGLEPPLPFINNPGVDGALPGIRDAPGSLNWDLGPGANMHSSENTNVFPVIAFLGTALVLVFLVNHMYKSKSKPRRKKPRIKKIHHALYGSPSRVPGV</sequence>
<evidence type="ECO:0000256" key="17">
    <source>
        <dbReference type="ARBA" id="ARBA00023098"/>
    </source>
</evidence>
<keyword evidence="16" id="KW-0333">Golgi apparatus</keyword>
<keyword evidence="17" id="KW-0443">Lipid metabolism</keyword>
<keyword evidence="6" id="KW-0597">Phosphoprotein</keyword>
<evidence type="ECO:0000256" key="20">
    <source>
        <dbReference type="ARBA" id="ARBA00023166"/>
    </source>
</evidence>
<keyword evidence="5" id="KW-0153">Cholesterol metabolism</keyword>
<evidence type="ECO:0000256" key="28">
    <source>
        <dbReference type="SAM" id="MobiDB-lite"/>
    </source>
</evidence>
<dbReference type="CDD" id="cd07479">
    <property type="entry name" value="Peptidases_S8_SKI-1_like"/>
    <property type="match status" value="1"/>
</dbReference>
<keyword evidence="7 27" id="KW-0645">Protease</keyword>
<dbReference type="InterPro" id="IPR023828">
    <property type="entry name" value="Peptidase_S8_Ser-AS"/>
</dbReference>
<evidence type="ECO:0000256" key="6">
    <source>
        <dbReference type="ARBA" id="ARBA00022553"/>
    </source>
</evidence>
<evidence type="ECO:0000256" key="19">
    <source>
        <dbReference type="ARBA" id="ARBA00023145"/>
    </source>
</evidence>
<dbReference type="Proteomes" id="UP000749559">
    <property type="component" value="Unassembled WGS sequence"/>
</dbReference>
<keyword evidence="22" id="KW-0753">Steroid metabolism</keyword>
<keyword evidence="14" id="KW-0106">Calcium</keyword>
<comment type="caution">
    <text evidence="35">The sequence shown here is derived from an EMBL/GenBank/DDBJ whole genome shotgun (WGS) entry which is preliminary data.</text>
</comment>
<feature type="chain" id="PRO_5043927303" description="Membrane-bound transcription factor site-1 protease" evidence="30">
    <location>
        <begin position="39"/>
        <end position="1092"/>
    </location>
</feature>
<dbReference type="GO" id="GO:0000139">
    <property type="term" value="C:Golgi membrane"/>
    <property type="evidence" value="ECO:0007669"/>
    <property type="project" value="UniProtKB-SubCell"/>
</dbReference>
<keyword evidence="10 27" id="KW-0378">Hydrolase</keyword>
<protein>
    <recommendedName>
        <fullName evidence="25">Membrane-bound transcription factor site-1 protease</fullName>
        <ecNumber evidence="24">3.4.21.112</ecNumber>
    </recommendedName>
    <alternativeName>
        <fullName evidence="26">Endopeptidase S1P</fullName>
    </alternativeName>
</protein>
<feature type="domain" description="MBTPS1 fourth" evidence="33">
    <location>
        <begin position="661"/>
        <end position="920"/>
    </location>
</feature>
<dbReference type="InterPro" id="IPR057060">
    <property type="entry name" value="MBTPS1_3rd"/>
</dbReference>